<evidence type="ECO:0000313" key="1">
    <source>
        <dbReference type="EMBL" id="MDO3397000.1"/>
    </source>
</evidence>
<dbReference type="RefSeq" id="WP_302709180.1">
    <property type="nucleotide sequence ID" value="NZ_JAULSC010000016.1"/>
</dbReference>
<accession>A0ABT8TSS7</accession>
<dbReference type="SUPFAM" id="SSF52540">
    <property type="entry name" value="P-loop containing nucleoside triphosphate hydrolases"/>
    <property type="match status" value="1"/>
</dbReference>
<evidence type="ECO:0000313" key="2">
    <source>
        <dbReference type="Proteomes" id="UP001168363"/>
    </source>
</evidence>
<reference evidence="1" key="1">
    <citation type="submission" date="2023-06" db="EMBL/GenBank/DDBJ databases">
        <title>Genome sequence of Nocardioides sp. SOB44.</title>
        <authorList>
            <person name="Zhang G."/>
        </authorList>
    </citation>
    <scope>NUCLEOTIDE SEQUENCE</scope>
    <source>
        <strain evidence="1">SOB44</strain>
    </source>
</reference>
<name>A0ABT8TSS7_9ACTN</name>
<proteinExistence type="predicted"/>
<organism evidence="1 2">
    <name type="scientific">Nocardioides cremeus</name>
    <dbReference type="NCBI Taxonomy" id="3058044"/>
    <lineage>
        <taxon>Bacteria</taxon>
        <taxon>Bacillati</taxon>
        <taxon>Actinomycetota</taxon>
        <taxon>Actinomycetes</taxon>
        <taxon>Propionibacteriales</taxon>
        <taxon>Nocardioidaceae</taxon>
        <taxon>Nocardioides</taxon>
    </lineage>
</organism>
<dbReference type="InterPro" id="IPR027417">
    <property type="entry name" value="P-loop_NTPase"/>
</dbReference>
<dbReference type="Pfam" id="PF03237">
    <property type="entry name" value="Terminase_6N"/>
    <property type="match status" value="1"/>
</dbReference>
<keyword evidence="2" id="KW-1185">Reference proteome</keyword>
<gene>
    <name evidence="1" type="ORF">QWJ41_14835</name>
</gene>
<dbReference type="Gene3D" id="3.30.420.240">
    <property type="match status" value="1"/>
</dbReference>
<comment type="caution">
    <text evidence="1">The sequence shown here is derived from an EMBL/GenBank/DDBJ whole genome shotgun (WGS) entry which is preliminary data.</text>
</comment>
<dbReference type="EMBL" id="JAULSC010000016">
    <property type="protein sequence ID" value="MDO3397000.1"/>
    <property type="molecule type" value="Genomic_DNA"/>
</dbReference>
<dbReference type="Gene3D" id="3.40.50.300">
    <property type="entry name" value="P-loop containing nucleotide triphosphate hydrolases"/>
    <property type="match status" value="1"/>
</dbReference>
<protein>
    <submittedName>
        <fullName evidence="1">Terminase family protein</fullName>
    </submittedName>
</protein>
<dbReference type="Proteomes" id="UP001168363">
    <property type="component" value="Unassembled WGS sequence"/>
</dbReference>
<sequence>MGDLTLEQLDAARRDPVVFSRVILGEPLWDHQLEVATSQARYRVLCAGRRAGKTRVFGVLALHRMFAVPGSRVLLVSAGRTSVVRTHKEIAGMARGPVSGTSIEDDQVMTLTLSNGSVLESVTQSVNAVRSADVDLLIIDEAGFVEQSVWESAEPTIGARPGSRVLVASSPWRGPGHFFHDLWRQGMEAPDAEVSSWHWPSTVSPFVDAHWLEGVRERNAPDYFAREYLAEWTGATGSYFDSDEIDAVTVDEPLLDPGEPGALAGVGSVSGGVDWGMQRDAHALVVVAALPEPDERGRTRYAVRFIEERYRTSYEAWIERLVELGGRGGFAFARLCSETNGVGQMSTQVLARRLWEDTGRDVVEPLSTTAKLKQDLFGFARLLIQQKRLLLPRHPSLLQQLRALEFETTDSGVMRIAVPDRIGHDDVAMAFAMALQPLMAGELVPVPEARVVTMEDILEDDLTTGLEAYQQFRDSHLDSQMFGFPSLTDWRLP</sequence>